<reference evidence="2" key="1">
    <citation type="journal article" date="2023" name="G3 (Bethesda)">
        <title>Genome assembly and association tests identify interacting loci associated with vigor, precocity, and sex in interspecific pistachio rootstocks.</title>
        <authorList>
            <person name="Palmer W."/>
            <person name="Jacygrad E."/>
            <person name="Sagayaradj S."/>
            <person name="Cavanaugh K."/>
            <person name="Han R."/>
            <person name="Bertier L."/>
            <person name="Beede B."/>
            <person name="Kafkas S."/>
            <person name="Golino D."/>
            <person name="Preece J."/>
            <person name="Michelmore R."/>
        </authorList>
    </citation>
    <scope>NUCLEOTIDE SEQUENCE [LARGE SCALE GENOMIC DNA]</scope>
</reference>
<gene>
    <name evidence="1" type="ORF">Patl1_25446</name>
</gene>
<keyword evidence="2" id="KW-1185">Reference proteome</keyword>
<proteinExistence type="predicted"/>
<comment type="caution">
    <text evidence="1">The sequence shown here is derived from an EMBL/GenBank/DDBJ whole genome shotgun (WGS) entry which is preliminary data.</text>
</comment>
<evidence type="ECO:0000313" key="1">
    <source>
        <dbReference type="EMBL" id="KAJ0093340.1"/>
    </source>
</evidence>
<name>A0ACC1B344_9ROSI</name>
<protein>
    <submittedName>
        <fullName evidence="1">Uncharacterized protein</fullName>
    </submittedName>
</protein>
<evidence type="ECO:0000313" key="2">
    <source>
        <dbReference type="Proteomes" id="UP001164250"/>
    </source>
</evidence>
<accession>A0ACC1B344</accession>
<sequence>MASFFNLFLLSFPFAFIIRSIDSAEDKPRAFILPIRKDNVTLQYYTTVDIGTPLTYPHLVIDLGGQILWFNCENGFNSSTYRPVRCGSSKCKVAKGSGCVGCNGTPRPGCTNNTCGVSPYNPFSNLLYAGGLGEDTMAIYETDGRFYLSHIYVPRLLFACGFNDQLQGLSNGTQGMIGLARTQVALQTQLSSAYKIQNKFALCLPSSSEDGLGDIFIGGGPYYMPPYNKDASTLLIKTPLIINPVSTAPIYSEGEHSDEYFINVKAIKINEKVLSLNTSLLSIDKEGAGGTKISTITSYTTLHSAIYKALVKEFVKKAASKGMTRVAPVAPFGECFSAKNIRSTVTGLTVPTIVLVLEGNRKYWNIYGGNSMVRVKKNVLCLGFIDGGSNPRTSIVLGGHQLEDNLLEFDLASSTFGRKLGPNYEGGHGAAQRALLVAAGFSCFWFSFGSPLLFALGTAGSMRVGEWLLGLKMTADLTGRWWRVDSDGVMWIAASFLLMLQLILCRFTVYELCCLLVLYFCIVSVQFFD</sequence>
<organism evidence="1 2">
    <name type="scientific">Pistacia atlantica</name>
    <dbReference type="NCBI Taxonomy" id="434234"/>
    <lineage>
        <taxon>Eukaryota</taxon>
        <taxon>Viridiplantae</taxon>
        <taxon>Streptophyta</taxon>
        <taxon>Embryophyta</taxon>
        <taxon>Tracheophyta</taxon>
        <taxon>Spermatophyta</taxon>
        <taxon>Magnoliopsida</taxon>
        <taxon>eudicotyledons</taxon>
        <taxon>Gunneridae</taxon>
        <taxon>Pentapetalae</taxon>
        <taxon>rosids</taxon>
        <taxon>malvids</taxon>
        <taxon>Sapindales</taxon>
        <taxon>Anacardiaceae</taxon>
        <taxon>Pistacia</taxon>
    </lineage>
</organism>
<dbReference type="EMBL" id="CM047903">
    <property type="protein sequence ID" value="KAJ0093340.1"/>
    <property type="molecule type" value="Genomic_DNA"/>
</dbReference>
<dbReference type="Proteomes" id="UP001164250">
    <property type="component" value="Chromosome 7"/>
</dbReference>